<gene>
    <name evidence="1" type="ORF">MKP05_15590</name>
</gene>
<organism evidence="1 2">
    <name type="scientific">Halomonas flagellata</name>
    <dbReference type="NCBI Taxonomy" id="2920385"/>
    <lineage>
        <taxon>Bacteria</taxon>
        <taxon>Pseudomonadati</taxon>
        <taxon>Pseudomonadota</taxon>
        <taxon>Gammaproteobacteria</taxon>
        <taxon>Oceanospirillales</taxon>
        <taxon>Halomonadaceae</taxon>
        <taxon>Halomonas</taxon>
    </lineage>
</organism>
<evidence type="ECO:0000313" key="1">
    <source>
        <dbReference type="EMBL" id="MCH4564527.1"/>
    </source>
</evidence>
<comment type="caution">
    <text evidence="1">The sequence shown here is derived from an EMBL/GenBank/DDBJ whole genome shotgun (WGS) entry which is preliminary data.</text>
</comment>
<evidence type="ECO:0000313" key="2">
    <source>
        <dbReference type="Proteomes" id="UP001202117"/>
    </source>
</evidence>
<dbReference type="Proteomes" id="UP001202117">
    <property type="component" value="Unassembled WGS sequence"/>
</dbReference>
<keyword evidence="2" id="KW-1185">Reference proteome</keyword>
<name>A0ABS9RXG3_9GAMM</name>
<sequence>MDPMGSWVVVERCVMAVDHGAPAVAGHGLTGGGSRLALGPFAFGHADAVPGAGLALDRADQVFAERQAFQQPPLHVVGQVGPRLLILARVEQACGMLLDAASLLDQALFEGLDLAGHRTQEVGRMLAGMVEQPLEGARGIARRLQRPVVRVDEVRVGVLGHVAVLLELRWHVFRADGNRHEGRGDGTGHGYPQGLQLGVDIGTQVGDLAVAREVSRPARVAYVGQHVGQAQRRHLA</sequence>
<protein>
    <submittedName>
        <fullName evidence="1">Uncharacterized protein</fullName>
    </submittedName>
</protein>
<reference evidence="1 2" key="1">
    <citation type="submission" date="2022-02" db="EMBL/GenBank/DDBJ databases">
        <title>Halomonas fukangensis sp. nov., a halophilic bacterium isolated from a bulk soil of Kalidium foliatum at Fukang.</title>
        <authorList>
            <person name="Huang Y."/>
        </authorList>
    </citation>
    <scope>NUCLEOTIDE SEQUENCE [LARGE SCALE GENOMIC DNA]</scope>
    <source>
        <strain evidence="1 2">EGI 63088</strain>
    </source>
</reference>
<accession>A0ABS9RXG3</accession>
<dbReference type="EMBL" id="JAKVPY010000020">
    <property type="protein sequence ID" value="MCH4564527.1"/>
    <property type="molecule type" value="Genomic_DNA"/>
</dbReference>
<proteinExistence type="predicted"/>
<dbReference type="RefSeq" id="WP_240569169.1">
    <property type="nucleotide sequence ID" value="NZ_JAKVPY010000020.1"/>
</dbReference>